<reference evidence="1 2" key="1">
    <citation type="submission" date="2012-05" db="EMBL/GenBank/DDBJ databases">
        <authorList>
            <person name="Weinstock G."/>
            <person name="Sodergren E."/>
            <person name="Lobos E.A."/>
            <person name="Fulton L."/>
            <person name="Fulton R."/>
            <person name="Courtney L."/>
            <person name="Fronick C."/>
            <person name="O'Laughlin M."/>
            <person name="Godfrey J."/>
            <person name="Wilson R.M."/>
            <person name="Miner T."/>
            <person name="Farmer C."/>
            <person name="Delehaunty K."/>
            <person name="Cordes M."/>
            <person name="Minx P."/>
            <person name="Tomlinson C."/>
            <person name="Chen J."/>
            <person name="Wollam A."/>
            <person name="Pepin K.H."/>
            <person name="Bhonagiri V."/>
            <person name="Zhang X."/>
            <person name="Suruliraj S."/>
            <person name="Warren W."/>
            <person name="Mitreva M."/>
            <person name="Mardis E.R."/>
            <person name="Wilson R.K."/>
        </authorList>
    </citation>
    <scope>NUCLEOTIDE SEQUENCE [LARGE SCALE GENOMIC DNA]</scope>
    <source>
        <strain evidence="1 2">F0055</strain>
    </source>
</reference>
<protein>
    <submittedName>
        <fullName evidence="1">Uncharacterized protein</fullName>
    </submittedName>
</protein>
<dbReference type="AlphaFoldDB" id="L1N158"/>
<gene>
    <name evidence="1" type="ORF">HMPREF9151_02273</name>
</gene>
<proteinExistence type="predicted"/>
<dbReference type="Proteomes" id="UP000010433">
    <property type="component" value="Unassembled WGS sequence"/>
</dbReference>
<dbReference type="HOGENOM" id="CLU_3314862_0_0_10"/>
<evidence type="ECO:0000313" key="2">
    <source>
        <dbReference type="Proteomes" id="UP000010433"/>
    </source>
</evidence>
<sequence>MKKIMLYFANSKKVLPSIKIIQYNILFNLYLCAKIRVSE</sequence>
<dbReference type="STRING" id="1127699.HMPREF9151_02273"/>
<comment type="caution">
    <text evidence="1">The sequence shown here is derived from an EMBL/GenBank/DDBJ whole genome shotgun (WGS) entry which is preliminary data.</text>
</comment>
<dbReference type="PATRIC" id="fig|1127699.3.peg.2077"/>
<evidence type="ECO:0000313" key="1">
    <source>
        <dbReference type="EMBL" id="EKX97105.1"/>
    </source>
</evidence>
<accession>L1N158</accession>
<organism evidence="1 2">
    <name type="scientific">Hoylesella saccharolytica F0055</name>
    <dbReference type="NCBI Taxonomy" id="1127699"/>
    <lineage>
        <taxon>Bacteria</taxon>
        <taxon>Pseudomonadati</taxon>
        <taxon>Bacteroidota</taxon>
        <taxon>Bacteroidia</taxon>
        <taxon>Bacteroidales</taxon>
        <taxon>Prevotellaceae</taxon>
        <taxon>Hoylesella</taxon>
    </lineage>
</organism>
<keyword evidence="2" id="KW-1185">Reference proteome</keyword>
<name>L1N158_9BACT</name>
<dbReference type="EMBL" id="AMEP01000144">
    <property type="protein sequence ID" value="EKX97105.1"/>
    <property type="molecule type" value="Genomic_DNA"/>
</dbReference>